<dbReference type="AlphaFoldDB" id="A0A5B7H1B5"/>
<organism evidence="1 2">
    <name type="scientific">Portunus trituberculatus</name>
    <name type="common">Swimming crab</name>
    <name type="synonym">Neptunus trituberculatus</name>
    <dbReference type="NCBI Taxonomy" id="210409"/>
    <lineage>
        <taxon>Eukaryota</taxon>
        <taxon>Metazoa</taxon>
        <taxon>Ecdysozoa</taxon>
        <taxon>Arthropoda</taxon>
        <taxon>Crustacea</taxon>
        <taxon>Multicrustacea</taxon>
        <taxon>Malacostraca</taxon>
        <taxon>Eumalacostraca</taxon>
        <taxon>Eucarida</taxon>
        <taxon>Decapoda</taxon>
        <taxon>Pleocyemata</taxon>
        <taxon>Brachyura</taxon>
        <taxon>Eubrachyura</taxon>
        <taxon>Portunoidea</taxon>
        <taxon>Portunidae</taxon>
        <taxon>Portuninae</taxon>
        <taxon>Portunus</taxon>
    </lineage>
</organism>
<evidence type="ECO:0000313" key="2">
    <source>
        <dbReference type="Proteomes" id="UP000324222"/>
    </source>
</evidence>
<dbReference type="Proteomes" id="UP000324222">
    <property type="component" value="Unassembled WGS sequence"/>
</dbReference>
<name>A0A5B7H1B5_PORTR</name>
<keyword evidence="2" id="KW-1185">Reference proteome</keyword>
<accession>A0A5B7H1B5</accession>
<comment type="caution">
    <text evidence="1">The sequence shown here is derived from an EMBL/GenBank/DDBJ whole genome shotgun (WGS) entry which is preliminary data.</text>
</comment>
<sequence>MRVFDASFIWSALRDRVPRGLSDGGDREATKEYCVFIPSLRVVLKATCLPPLAGRCPSWRVMPQIQLSLESCALKNTWEAEQDRYDKDCISIQQDSYLDRREVVSPCLP</sequence>
<proteinExistence type="predicted"/>
<protein>
    <submittedName>
        <fullName evidence="1">Uncharacterized protein</fullName>
    </submittedName>
</protein>
<evidence type="ECO:0000313" key="1">
    <source>
        <dbReference type="EMBL" id="MPC63689.1"/>
    </source>
</evidence>
<gene>
    <name evidence="1" type="ORF">E2C01_057791</name>
</gene>
<dbReference type="EMBL" id="VSRR010021141">
    <property type="protein sequence ID" value="MPC63689.1"/>
    <property type="molecule type" value="Genomic_DNA"/>
</dbReference>
<reference evidence="1 2" key="1">
    <citation type="submission" date="2019-05" db="EMBL/GenBank/DDBJ databases">
        <title>Another draft genome of Portunus trituberculatus and its Hox gene families provides insights of decapod evolution.</title>
        <authorList>
            <person name="Jeong J.-H."/>
            <person name="Song I."/>
            <person name="Kim S."/>
            <person name="Choi T."/>
            <person name="Kim D."/>
            <person name="Ryu S."/>
            <person name="Kim W."/>
        </authorList>
    </citation>
    <scope>NUCLEOTIDE SEQUENCE [LARGE SCALE GENOMIC DNA]</scope>
    <source>
        <tissue evidence="1">Muscle</tissue>
    </source>
</reference>